<dbReference type="InterPro" id="IPR014030">
    <property type="entry name" value="Ketoacyl_synth_N"/>
</dbReference>
<feature type="region of interest" description="N-terminal hotdog fold" evidence="8">
    <location>
        <begin position="981"/>
        <end position="1109"/>
    </location>
</feature>
<dbReference type="InterPro" id="IPR016036">
    <property type="entry name" value="Malonyl_transacylase_ACP-bd"/>
</dbReference>
<dbReference type="InterPro" id="IPR036291">
    <property type="entry name" value="NAD(P)-bd_dom_sf"/>
</dbReference>
<dbReference type="InterPro" id="IPR020843">
    <property type="entry name" value="ER"/>
</dbReference>
<dbReference type="InterPro" id="IPR049551">
    <property type="entry name" value="PKS_DH_C"/>
</dbReference>
<evidence type="ECO:0000259" key="10">
    <source>
        <dbReference type="PROSITE" id="PS50075"/>
    </source>
</evidence>
<reference evidence="14" key="2">
    <citation type="submission" date="2017-12" db="EMBL/GenBank/DDBJ databases">
        <title>Genome Sequencing Reveals a Rich Biosynthetic Potential.</title>
        <authorList>
            <person name="Bertrand R.L."/>
            <person name="Abdel-Hameed M.E."/>
            <person name="Sorensen J.L."/>
        </authorList>
    </citation>
    <scope>NUCLEOTIDE SEQUENCE</scope>
</reference>
<dbReference type="Pfam" id="PF21089">
    <property type="entry name" value="PKS_DH_N"/>
    <property type="match status" value="1"/>
</dbReference>
<dbReference type="PROSITE" id="PS50075">
    <property type="entry name" value="CARRIER"/>
    <property type="match status" value="1"/>
</dbReference>
<dbReference type="InterPro" id="IPR020806">
    <property type="entry name" value="PKS_PP-bd"/>
</dbReference>
<dbReference type="Gene3D" id="3.90.180.10">
    <property type="entry name" value="Medium-chain alcohol dehydrogenases, catalytic domain"/>
    <property type="match status" value="1"/>
</dbReference>
<dbReference type="InterPro" id="IPR057326">
    <property type="entry name" value="KR_dom"/>
</dbReference>
<dbReference type="Gene3D" id="3.40.47.10">
    <property type="match status" value="1"/>
</dbReference>
<dbReference type="GO" id="GO:0031177">
    <property type="term" value="F:phosphopantetheine binding"/>
    <property type="evidence" value="ECO:0007669"/>
    <property type="project" value="InterPro"/>
</dbReference>
<dbReference type="SMART" id="SM00829">
    <property type="entry name" value="PKS_ER"/>
    <property type="match status" value="1"/>
</dbReference>
<dbReference type="GO" id="GO:0032259">
    <property type="term" value="P:methylation"/>
    <property type="evidence" value="ECO:0007669"/>
    <property type="project" value="UniProtKB-KW"/>
</dbReference>
<dbReference type="InterPro" id="IPR020841">
    <property type="entry name" value="PKS_Beta-ketoAc_synthase_dom"/>
</dbReference>
<keyword evidence="2" id="KW-0597">Phosphoprotein</keyword>
<dbReference type="GO" id="GO:0044550">
    <property type="term" value="P:secondary metabolite biosynthetic process"/>
    <property type="evidence" value="ECO:0007669"/>
    <property type="project" value="TreeGrafter"/>
</dbReference>
<evidence type="ECO:0000256" key="1">
    <source>
        <dbReference type="ARBA" id="ARBA00022450"/>
    </source>
</evidence>
<evidence type="ECO:0000259" key="12">
    <source>
        <dbReference type="PROSITE" id="PS52019"/>
    </source>
</evidence>
<feature type="domain" description="PKS/mFAS DH" evidence="12">
    <location>
        <begin position="981"/>
        <end position="1263"/>
    </location>
</feature>
<dbReference type="InterPro" id="IPR032821">
    <property type="entry name" value="PKS_assoc"/>
</dbReference>
<dbReference type="InterPro" id="IPR013217">
    <property type="entry name" value="Methyltransf_12"/>
</dbReference>
<dbReference type="EMBL" id="MG777469">
    <property type="protein sequence ID" value="AUW30692.1"/>
    <property type="molecule type" value="Genomic_DNA"/>
</dbReference>
<dbReference type="Gene3D" id="3.40.50.150">
    <property type="entry name" value="Vaccinia Virus protein VP39"/>
    <property type="match status" value="1"/>
</dbReference>
<dbReference type="PROSITE" id="PS00012">
    <property type="entry name" value="PHOSPHOPANTETHEINE"/>
    <property type="match status" value="1"/>
</dbReference>
<keyword evidence="6" id="KW-0511">Multifunctional enzyme</keyword>
<dbReference type="InterPro" id="IPR013154">
    <property type="entry name" value="ADH-like_N"/>
</dbReference>
<keyword evidence="3" id="KW-0489">Methyltransferase</keyword>
<feature type="region of interest" description="C-terminal hotdog fold" evidence="8">
    <location>
        <begin position="1119"/>
        <end position="1263"/>
    </location>
</feature>
<evidence type="ECO:0000259" key="11">
    <source>
        <dbReference type="PROSITE" id="PS52004"/>
    </source>
</evidence>
<dbReference type="Pfam" id="PF16197">
    <property type="entry name" value="KAsynt_C_assoc"/>
    <property type="match status" value="1"/>
</dbReference>
<dbReference type="InterPro" id="IPR016035">
    <property type="entry name" value="Acyl_Trfase/lysoPLipase"/>
</dbReference>
<evidence type="ECO:0000256" key="5">
    <source>
        <dbReference type="ARBA" id="ARBA00022857"/>
    </source>
</evidence>
<dbReference type="InterPro" id="IPR006162">
    <property type="entry name" value="Ppantetheine_attach_site"/>
</dbReference>
<dbReference type="SUPFAM" id="SSF53901">
    <property type="entry name" value="Thiolase-like"/>
    <property type="match status" value="1"/>
</dbReference>
<gene>
    <name evidence="13" type="primary">r-pks-18</name>
</gene>
<dbReference type="SUPFAM" id="SSF50129">
    <property type="entry name" value="GroES-like"/>
    <property type="match status" value="1"/>
</dbReference>
<feature type="active site" description="Proton acceptor; for dehydratase activity" evidence="8">
    <location>
        <position position="1013"/>
    </location>
</feature>
<feature type="compositionally biased region" description="Polar residues" evidence="9">
    <location>
        <begin position="28"/>
        <end position="37"/>
    </location>
</feature>
<dbReference type="CDD" id="cd00833">
    <property type="entry name" value="PKS"/>
    <property type="match status" value="1"/>
</dbReference>
<feature type="domain" description="Ketosynthase family 3 (KS3)" evidence="11">
    <location>
        <begin position="98"/>
        <end position="516"/>
    </location>
</feature>
<dbReference type="InterPro" id="IPR042104">
    <property type="entry name" value="PKS_dehydratase_sf"/>
</dbReference>
<feature type="compositionally biased region" description="Polar residues" evidence="9">
    <location>
        <begin position="44"/>
        <end position="66"/>
    </location>
</feature>
<dbReference type="Pfam" id="PF08242">
    <property type="entry name" value="Methyltransf_12"/>
    <property type="match status" value="1"/>
</dbReference>
<dbReference type="SMART" id="SM00823">
    <property type="entry name" value="PKS_PP"/>
    <property type="match status" value="1"/>
</dbReference>
<dbReference type="SMART" id="SM00826">
    <property type="entry name" value="PKS_DH"/>
    <property type="match status" value="1"/>
</dbReference>
<dbReference type="InterPro" id="IPR011032">
    <property type="entry name" value="GroES-like_sf"/>
</dbReference>
<dbReference type="InterPro" id="IPR049900">
    <property type="entry name" value="PKS_mFAS_DH"/>
</dbReference>
<evidence type="ECO:0000256" key="2">
    <source>
        <dbReference type="ARBA" id="ARBA00022553"/>
    </source>
</evidence>
<dbReference type="GO" id="GO:0008168">
    <property type="term" value="F:methyltransferase activity"/>
    <property type="evidence" value="ECO:0007669"/>
    <property type="project" value="UniProtKB-KW"/>
</dbReference>
<evidence type="ECO:0000256" key="4">
    <source>
        <dbReference type="ARBA" id="ARBA00022679"/>
    </source>
</evidence>
<dbReference type="InterPro" id="IPR013968">
    <property type="entry name" value="PKS_KR"/>
</dbReference>
<dbReference type="Pfam" id="PF00698">
    <property type="entry name" value="Acyl_transf_1"/>
    <property type="match status" value="1"/>
</dbReference>
<evidence type="ECO:0000256" key="7">
    <source>
        <dbReference type="ARBA" id="ARBA00023315"/>
    </source>
</evidence>
<dbReference type="InterPro" id="IPR016039">
    <property type="entry name" value="Thiolase-like"/>
</dbReference>
<protein>
    <submittedName>
        <fullName evidence="13">Putative type I PKS</fullName>
    </submittedName>
</protein>
<dbReference type="GO" id="GO:0016491">
    <property type="term" value="F:oxidoreductase activity"/>
    <property type="evidence" value="ECO:0007669"/>
    <property type="project" value="InterPro"/>
</dbReference>
<name>A0A1Z1CE93_CLAUC</name>
<dbReference type="GO" id="GO:0004312">
    <property type="term" value="F:fatty acid synthase activity"/>
    <property type="evidence" value="ECO:0007669"/>
    <property type="project" value="TreeGrafter"/>
</dbReference>
<dbReference type="PANTHER" id="PTHR43775:SF49">
    <property type="entry name" value="SYNTHASE, PUTATIVE (JCVI)-RELATED"/>
    <property type="match status" value="1"/>
</dbReference>
<dbReference type="Pfam" id="PF08659">
    <property type="entry name" value="KR"/>
    <property type="match status" value="1"/>
</dbReference>
<dbReference type="PANTHER" id="PTHR43775">
    <property type="entry name" value="FATTY ACID SYNTHASE"/>
    <property type="match status" value="1"/>
</dbReference>
<evidence type="ECO:0000256" key="6">
    <source>
        <dbReference type="ARBA" id="ARBA00023268"/>
    </source>
</evidence>
<keyword evidence="7" id="KW-0012">Acyltransferase</keyword>
<dbReference type="InterPro" id="IPR009081">
    <property type="entry name" value="PP-bd_ACP"/>
</dbReference>
<dbReference type="Pfam" id="PF13602">
    <property type="entry name" value="ADH_zinc_N_2"/>
    <property type="match status" value="1"/>
</dbReference>
<dbReference type="SUPFAM" id="SSF52151">
    <property type="entry name" value="FabD/lysophospholipase-like"/>
    <property type="match status" value="1"/>
</dbReference>
<sequence>MHDHSSGPEITGSRVGYNGQANGYANGSFNGSDNGLSNGRDAGSNGTLNGNAHHTHSYSPESRILNGNTAETSQSLKGYRVGSANLNGNSNVTSNHVVEPVAIVGMAMRLPGGVHNADDFWDLLINKRNGQCRVPKDRYNIDAWYGPGKSGHVGTQYGYFLEDLDLSHIDASFWSMTKQEAELIDPQQRLILEVVYEALENAGEKNWRGRNIGCYVGIFGEDWLDMDSKDVQNMHMYRLTGYGDYVTANRVSYEFDFKGPSMTIRTACSSSLTGLHEACQALYNGDCTSAIVGGTNIIMTPRMTIAMTEQGVISPTGSCKSFDASADGYARGEAVSALYIKKLSDAISDGDPIRAVIRSTCVNNDGKTIGLTNPSTEAHETLIRRGHELAGIKDLSKTAMIECHGTGTKIGDPIETKAVANVFGQYGIYIGSVKPNLGHSEGASGMSSIIKMVLALEHKTIPPNINFKKGNPQIPWEEAKLKVPVTATPWPEDRAERVGVNSFGIGGANAHVVLESAASYGYDRSFERVEAISERPNLLVFSAKHPESLRRSVQNHASYMSSHSDTLNDMSYTLSAKRQPLSYRAFCIASEGDPFEPSRMNRPGEAPSLIFTFTGQGAQWARMGKELFSQEALFSNSIKALDRVLSSLPEAPQWTLQDEILKPKSQSRLSEAQFSQPCCTAIQIALVDLLKAWNVKPAAVVGHSSGEIGAAYASGILTAPEAVLVAYYRGLATLGLGETHRGGMAAIGLGRDQVTPYIRTGVIIGCENSSSSTTLTGDSDTLEQVMLDIQTGNPEVLVRALKVECAYHSHHMKIVEAKYRALLGKYIHAKDPIVPFFSTVTGGLLKSGEILSTSYWAQNLVSPVLFMSAVGAITATFKSPKAFLEIGPHSALAGPIRQIIRSEAKEAHYIPTLVRNENAMTALLKTAGELWISNLDLNFGAINPAGELLTDLPTYPWNYDGEYWYESRLSKEWRQRKFPHHDILGARVTESSEIDPTWRNVLRLDNAPWIQDHEIAHDILFPGAGYIAMIGEAIRQLTDSSDYTVRAVNFMSALMLNEGKSVEVFTHVRKVRLTTTLDSEWYEFSVTSLNGTTTTKHCVGQVRGGSDSRIEAPAIEPLQRMVPSSTWYRVMARFGLNYGPRFRGLKQISAHVSERKAVATLTDSLTEKETPYQMHPTTIDSSFQLFSVSAFNGVGRLFNKLSVPTYIEELYISPAKDNIVIQAEAASSLSGALSGNLVGVSVGEVVMNLVGLKMSPLGDNDQGQNEDPHAAVELEWKSDLNLLDAAQLMRPAKDITMCHMLIEKLALACMIESHFRLVDLQPSLPHLRDFRAWLGKQHEKALGGQYPNIQDCAMIAGMNHSQRATLISDLLTEALETDAAAVATAIHRIFGHSPDIFLGMKDPLEILSENDILTKIYDFFQIWEYSGFFELLGHYRPDMKILEIGAGTGGTTSTILPLLKSSYGERLYGSYKYTDISAGFFVAAKERFKDVQGMDYGILDISQDPIQQGYEAESFDLIVACNVLHATPKLSETLSNVRKLLHPCGRLLLQELSPSTRWINYVMGVLPGWWLGAEDNRAIEPYVAPQRWEQELKSSGFEGIDAVAYDGQLNHNIIAMPAREPRTKRLTILSKRQSDKHVQEVSKVLRDRSYEFDYCTLEQTPKPGQDIISLLDIETPFLYSATAKEFEAFKKFVTRIEGSGVLWVTGAAQIRCHDPNYSVILGMARTIRSELLMDFGTLELEKFDLDGWKATADVLHEFGHRVRDSDHDPVLEYAYSDGKIQVGRYHWISVSRELLDTKHDSHPSKLEIGRPGILHTLAWKQEEPMELKSDWVEVETRAVGLNFKDVLMSMGIVDLVGRGLGCERSGIVRKVGPQVKHLKVGDRVLCCTDGSFSTTLSTSELFCAKMSDSLGFVEAATIPCVYGTVIYGLMDIARLSKGQTVLIHSACGGVGISAIQIARMIGAEIYTTVGNQEKVDFLIQNFGIPRNRIFSSRDTSFLPDVLRETNGRGVDVVLNSLSGELLHASWKCVADFGIMVEIGKRDFIGHGTLSMNLFEQNRTFAGLDLSQICADRPAVIHDLLRRAMEYYKQGYIQPIAPIKEFQAAEVEAAMRYMQKGQHIGKIVVTFPENPTELEATTNTRDIVLRPDVSYLSIGGLGGLGRSIASWLVERGARHLIFLSRSAGSVTSEDPYIKELAARGCSVQTFSGSVANMNDVKRVVASAAKPIAGVLQASMVLDDGALGKMTFDQWQTATQPKIKGTWNLHEALQAQKQPLDFFFLFSSVSGIGGHWGQANYAAANTFLDAFVQYRHSLGLPASVLDIGVMDDVGYVSQNTSVLEALRATSAHILHEQDLLDSLQMMIDRSHPPAPRTFSPSQLTTGYTNHSQVTLGVRSSLPLSAPNNRTIWKRDPRMSIYRNLESSSSTASTSTSSEALKQFLRDAAKNAALLDLPESVAYLAKETGTTLFGFMMRSEAELDLEAPLASLGVDSLVSIELRNWFRQKVGAEFTVLEVVNSNSIMHLGQQAADRLKAKFQGRT</sequence>
<dbReference type="PROSITE" id="PS52019">
    <property type="entry name" value="PKS_MFAS_DH"/>
    <property type="match status" value="1"/>
</dbReference>
<dbReference type="Pfam" id="PF00550">
    <property type="entry name" value="PP-binding"/>
    <property type="match status" value="1"/>
</dbReference>
<dbReference type="SUPFAM" id="SSF55048">
    <property type="entry name" value="Probable ACP-binding domain of malonyl-CoA ACP transacylase"/>
    <property type="match status" value="1"/>
</dbReference>
<dbReference type="InterPro" id="IPR001227">
    <property type="entry name" value="Ac_transferase_dom_sf"/>
</dbReference>
<dbReference type="Pfam" id="PF14765">
    <property type="entry name" value="PS-DH"/>
    <property type="match status" value="1"/>
</dbReference>
<evidence type="ECO:0000256" key="3">
    <source>
        <dbReference type="ARBA" id="ARBA00022603"/>
    </source>
</evidence>
<evidence type="ECO:0000313" key="13">
    <source>
        <dbReference type="EMBL" id="ANM86582.1"/>
    </source>
</evidence>
<dbReference type="InterPro" id="IPR029063">
    <property type="entry name" value="SAM-dependent_MTases_sf"/>
</dbReference>
<dbReference type="Gene3D" id="1.10.1200.10">
    <property type="entry name" value="ACP-like"/>
    <property type="match status" value="1"/>
</dbReference>
<dbReference type="Pfam" id="PF00109">
    <property type="entry name" value="ketoacyl-synt"/>
    <property type="match status" value="1"/>
</dbReference>
<dbReference type="SUPFAM" id="SSF47336">
    <property type="entry name" value="ACP-like"/>
    <property type="match status" value="1"/>
</dbReference>
<dbReference type="InterPro" id="IPR049552">
    <property type="entry name" value="PKS_DH_N"/>
</dbReference>
<dbReference type="SMART" id="SM00827">
    <property type="entry name" value="PKS_AT"/>
    <property type="match status" value="1"/>
</dbReference>
<proteinExistence type="predicted"/>
<dbReference type="GO" id="GO:1901336">
    <property type="term" value="P:lactone biosynthetic process"/>
    <property type="evidence" value="ECO:0007669"/>
    <property type="project" value="UniProtKB-ARBA"/>
</dbReference>
<dbReference type="EMBL" id="KX264277">
    <property type="protein sequence ID" value="ANM86582.1"/>
    <property type="molecule type" value="Genomic_DNA"/>
</dbReference>
<dbReference type="Pfam" id="PF08240">
    <property type="entry name" value="ADH_N"/>
    <property type="match status" value="1"/>
</dbReference>
<dbReference type="SMART" id="SM00822">
    <property type="entry name" value="PKS_KR"/>
    <property type="match status" value="1"/>
</dbReference>
<keyword evidence="5" id="KW-0521">NADP</keyword>
<organism evidence="13">
    <name type="scientific">Cladonia uncialis subsp. uncialis</name>
    <dbReference type="NCBI Taxonomy" id="180999"/>
    <lineage>
        <taxon>Eukaryota</taxon>
        <taxon>Fungi</taxon>
        <taxon>Dikarya</taxon>
        <taxon>Ascomycota</taxon>
        <taxon>Pezizomycotina</taxon>
        <taxon>Lecanoromycetes</taxon>
        <taxon>OSLEUM clade</taxon>
        <taxon>Lecanoromycetidae</taxon>
        <taxon>Lecanorales</taxon>
        <taxon>Lecanorineae</taxon>
        <taxon>Cladoniaceae</taxon>
        <taxon>Cladonia</taxon>
    </lineage>
</organism>
<reference evidence="13" key="1">
    <citation type="submission" date="2016-05" db="EMBL/GenBank/DDBJ databases">
        <title>Lichen genome sequencing reveals its rich biosynthetic potential.</title>
        <authorList>
            <person name="Bertrand R.L."/>
            <person name="Abdel-Hameed M."/>
            <person name="Sorensen J.L."/>
        </authorList>
    </citation>
    <scope>NUCLEOTIDE SEQUENCE</scope>
</reference>
<keyword evidence="4" id="KW-0808">Transferase</keyword>
<evidence type="ECO:0000256" key="8">
    <source>
        <dbReference type="PROSITE-ProRule" id="PRU01363"/>
    </source>
</evidence>
<accession>A0A1Z1CE93</accession>
<feature type="domain" description="Carrier" evidence="10">
    <location>
        <begin position="2441"/>
        <end position="2529"/>
    </location>
</feature>
<dbReference type="GO" id="GO:0006633">
    <property type="term" value="P:fatty acid biosynthetic process"/>
    <property type="evidence" value="ECO:0007669"/>
    <property type="project" value="TreeGrafter"/>
</dbReference>
<dbReference type="Gene3D" id="3.10.129.110">
    <property type="entry name" value="Polyketide synthase dehydratase"/>
    <property type="match status" value="1"/>
</dbReference>
<dbReference type="SUPFAM" id="SSF53335">
    <property type="entry name" value="S-adenosyl-L-methionine-dependent methyltransferases"/>
    <property type="match status" value="1"/>
</dbReference>
<dbReference type="InterPro" id="IPR050091">
    <property type="entry name" value="PKS_NRPS_Biosynth_Enz"/>
</dbReference>
<dbReference type="FunFam" id="3.40.50.720:FF:000209">
    <property type="entry name" value="Polyketide synthase Pks12"/>
    <property type="match status" value="1"/>
</dbReference>
<feature type="region of interest" description="Disordered" evidence="9">
    <location>
        <begin position="26"/>
        <end position="66"/>
    </location>
</feature>
<dbReference type="InterPro" id="IPR014043">
    <property type="entry name" value="Acyl_transferase_dom"/>
</dbReference>
<dbReference type="SMART" id="SM00825">
    <property type="entry name" value="PKS_KS"/>
    <property type="match status" value="1"/>
</dbReference>
<dbReference type="CDD" id="cd05195">
    <property type="entry name" value="enoyl_red"/>
    <property type="match status" value="1"/>
</dbReference>
<dbReference type="InterPro" id="IPR014031">
    <property type="entry name" value="Ketoacyl_synth_C"/>
</dbReference>
<evidence type="ECO:0000313" key="14">
    <source>
        <dbReference type="EMBL" id="AUW30692.1"/>
    </source>
</evidence>
<dbReference type="SUPFAM" id="SSF51735">
    <property type="entry name" value="NAD(P)-binding Rossmann-fold domains"/>
    <property type="match status" value="2"/>
</dbReference>
<dbReference type="Gene3D" id="3.40.366.10">
    <property type="entry name" value="Malonyl-Coenzyme A Acyl Carrier Protein, domain 2"/>
    <property type="match status" value="1"/>
</dbReference>
<dbReference type="InterPro" id="IPR020807">
    <property type="entry name" value="PKS_DH"/>
</dbReference>
<dbReference type="Pfam" id="PF02801">
    <property type="entry name" value="Ketoacyl-synt_C"/>
    <property type="match status" value="1"/>
</dbReference>
<feature type="active site" description="Proton donor; for dehydratase activity" evidence="8">
    <location>
        <position position="1180"/>
    </location>
</feature>
<dbReference type="InterPro" id="IPR036736">
    <property type="entry name" value="ACP-like_sf"/>
</dbReference>
<evidence type="ECO:0000256" key="9">
    <source>
        <dbReference type="SAM" id="MobiDB-lite"/>
    </source>
</evidence>
<dbReference type="Gene3D" id="3.40.50.720">
    <property type="entry name" value="NAD(P)-binding Rossmann-like Domain"/>
    <property type="match status" value="1"/>
</dbReference>
<keyword evidence="1" id="KW-0596">Phosphopantetheine</keyword>
<dbReference type="PROSITE" id="PS52004">
    <property type="entry name" value="KS3_2"/>
    <property type="match status" value="1"/>
</dbReference>